<proteinExistence type="predicted"/>
<feature type="compositionally biased region" description="Low complexity" evidence="6">
    <location>
        <begin position="22"/>
        <end position="37"/>
    </location>
</feature>
<dbReference type="InterPro" id="IPR017937">
    <property type="entry name" value="Thioredoxin_CS"/>
</dbReference>
<accession>A0A8K0GYF4</accession>
<evidence type="ECO:0000256" key="6">
    <source>
        <dbReference type="SAM" id="MobiDB-lite"/>
    </source>
</evidence>
<dbReference type="PRINTS" id="PR00421">
    <property type="entry name" value="THIOREDOXIN"/>
</dbReference>
<dbReference type="GO" id="GO:0015035">
    <property type="term" value="F:protein-disulfide reductase activity"/>
    <property type="evidence" value="ECO:0007669"/>
    <property type="project" value="InterPro"/>
</dbReference>
<dbReference type="SUPFAM" id="SSF52833">
    <property type="entry name" value="Thioredoxin-like"/>
    <property type="match status" value="1"/>
</dbReference>
<dbReference type="PROSITE" id="PS00194">
    <property type="entry name" value="THIOREDOXIN_1"/>
    <property type="match status" value="1"/>
</dbReference>
<evidence type="ECO:0000256" key="1">
    <source>
        <dbReference type="ARBA" id="ARBA00022448"/>
    </source>
</evidence>
<dbReference type="AlphaFoldDB" id="A0A8K0GYF4"/>
<evidence type="ECO:0000259" key="7">
    <source>
        <dbReference type="PROSITE" id="PS51352"/>
    </source>
</evidence>
<feature type="region of interest" description="Disordered" evidence="6">
    <location>
        <begin position="22"/>
        <end position="41"/>
    </location>
</feature>
<keyword evidence="9" id="KW-1185">Reference proteome</keyword>
<evidence type="ECO:0000256" key="3">
    <source>
        <dbReference type="ARBA" id="ARBA00022982"/>
    </source>
</evidence>
<organism evidence="8 9">
    <name type="scientific">Rhamnella rubrinervis</name>
    <dbReference type="NCBI Taxonomy" id="2594499"/>
    <lineage>
        <taxon>Eukaryota</taxon>
        <taxon>Viridiplantae</taxon>
        <taxon>Streptophyta</taxon>
        <taxon>Embryophyta</taxon>
        <taxon>Tracheophyta</taxon>
        <taxon>Spermatophyta</taxon>
        <taxon>Magnoliopsida</taxon>
        <taxon>eudicotyledons</taxon>
        <taxon>Gunneridae</taxon>
        <taxon>Pentapetalae</taxon>
        <taxon>rosids</taxon>
        <taxon>fabids</taxon>
        <taxon>Rosales</taxon>
        <taxon>Rhamnaceae</taxon>
        <taxon>rhamnoid group</taxon>
        <taxon>Rhamneae</taxon>
        <taxon>Rhamnella</taxon>
    </lineage>
</organism>
<keyword evidence="5" id="KW-0676">Redox-active center</keyword>
<dbReference type="InterPro" id="IPR036249">
    <property type="entry name" value="Thioredoxin-like_sf"/>
</dbReference>
<evidence type="ECO:0000313" key="8">
    <source>
        <dbReference type="EMBL" id="KAF3442105.1"/>
    </source>
</evidence>
<dbReference type="OrthoDB" id="2121326at2759"/>
<protein>
    <recommendedName>
        <fullName evidence="7">Thioredoxin domain-containing protein</fullName>
    </recommendedName>
</protein>
<evidence type="ECO:0000313" key="9">
    <source>
        <dbReference type="Proteomes" id="UP000796880"/>
    </source>
</evidence>
<dbReference type="PROSITE" id="PS51352">
    <property type="entry name" value="THIOREDOXIN_2"/>
    <property type="match status" value="1"/>
</dbReference>
<dbReference type="Gene3D" id="3.40.30.10">
    <property type="entry name" value="Glutaredoxin"/>
    <property type="match status" value="1"/>
</dbReference>
<dbReference type="EMBL" id="VOIH02000007">
    <property type="protein sequence ID" value="KAF3442105.1"/>
    <property type="molecule type" value="Genomic_DNA"/>
</dbReference>
<keyword evidence="2" id="KW-0809">Transit peptide</keyword>
<dbReference type="NCBIfam" id="TIGR01068">
    <property type="entry name" value="thioredoxin"/>
    <property type="match status" value="1"/>
</dbReference>
<dbReference type="PANTHER" id="PTHR45663">
    <property type="entry name" value="GEO12009P1"/>
    <property type="match status" value="1"/>
</dbReference>
<dbReference type="Proteomes" id="UP000796880">
    <property type="component" value="Unassembled WGS sequence"/>
</dbReference>
<dbReference type="FunFam" id="3.40.30.10:FF:000001">
    <property type="entry name" value="Thioredoxin"/>
    <property type="match status" value="1"/>
</dbReference>
<evidence type="ECO:0000256" key="5">
    <source>
        <dbReference type="ARBA" id="ARBA00023284"/>
    </source>
</evidence>
<dbReference type="Pfam" id="PF00085">
    <property type="entry name" value="Thioredoxin"/>
    <property type="match status" value="1"/>
</dbReference>
<dbReference type="InterPro" id="IPR005746">
    <property type="entry name" value="Thioredoxin"/>
</dbReference>
<sequence length="187" mass="19970">MATVLESLAVPRCYALPSNTLSPVAASSISSPSGRRSLPQFSGLKLRPTQVTRSLGSVSYGPSSGVARRGGLVVCEAQKTAVEVPAITAASWKSLVLESDSPVLVEFWAPWCGPCRMIHPIIDDLSKQYAGKLKCYKVNTDESPTIATEYGIRSIPTVIIFKSGEKKEAIIGAVPKSTLTTSIEKFL</sequence>
<name>A0A8K0GYF4_9ROSA</name>
<dbReference type="CDD" id="cd02947">
    <property type="entry name" value="TRX_family"/>
    <property type="match status" value="1"/>
</dbReference>
<dbReference type="InterPro" id="IPR013766">
    <property type="entry name" value="Thioredoxin_domain"/>
</dbReference>
<gene>
    <name evidence="8" type="ORF">FNV43_RR16021</name>
</gene>
<feature type="domain" description="Thioredoxin" evidence="7">
    <location>
        <begin position="75"/>
        <end position="187"/>
    </location>
</feature>
<dbReference type="GO" id="GO:0005737">
    <property type="term" value="C:cytoplasm"/>
    <property type="evidence" value="ECO:0007669"/>
    <property type="project" value="TreeGrafter"/>
</dbReference>
<evidence type="ECO:0000256" key="4">
    <source>
        <dbReference type="ARBA" id="ARBA00023157"/>
    </source>
</evidence>
<comment type="caution">
    <text evidence="8">The sequence shown here is derived from an EMBL/GenBank/DDBJ whole genome shotgun (WGS) entry which is preliminary data.</text>
</comment>
<evidence type="ECO:0000256" key="2">
    <source>
        <dbReference type="ARBA" id="ARBA00022946"/>
    </source>
</evidence>
<dbReference type="PANTHER" id="PTHR45663:SF16">
    <property type="entry name" value="THIOREDOXIN M4, CHLOROPLASTIC"/>
    <property type="match status" value="1"/>
</dbReference>
<keyword evidence="1" id="KW-0813">Transport</keyword>
<reference evidence="8" key="1">
    <citation type="submission" date="2020-03" db="EMBL/GenBank/DDBJ databases">
        <title>A high-quality chromosome-level genome assembly of a woody plant with both climbing and erect habits, Rhamnella rubrinervis.</title>
        <authorList>
            <person name="Lu Z."/>
            <person name="Yang Y."/>
            <person name="Zhu X."/>
            <person name="Sun Y."/>
        </authorList>
    </citation>
    <scope>NUCLEOTIDE SEQUENCE</scope>
    <source>
        <strain evidence="8">BYM</strain>
        <tissue evidence="8">Leaf</tissue>
    </source>
</reference>
<dbReference type="GO" id="GO:0008047">
    <property type="term" value="F:enzyme activator activity"/>
    <property type="evidence" value="ECO:0007669"/>
    <property type="project" value="UniProtKB-ARBA"/>
</dbReference>
<keyword evidence="3" id="KW-0249">Electron transport</keyword>
<keyword evidence="4" id="KW-1015">Disulfide bond</keyword>